<feature type="compositionally biased region" description="Polar residues" evidence="1">
    <location>
        <begin position="1"/>
        <end position="28"/>
    </location>
</feature>
<dbReference type="AlphaFoldDB" id="A0A1A9US07"/>
<reference evidence="2" key="1">
    <citation type="submission" date="2020-05" db="UniProtKB">
        <authorList>
            <consortium name="EnsemblMetazoa"/>
        </authorList>
    </citation>
    <scope>IDENTIFICATION</scope>
    <source>
        <strain evidence="2">TTRI</strain>
    </source>
</reference>
<feature type="compositionally biased region" description="Low complexity" evidence="1">
    <location>
        <begin position="68"/>
        <end position="77"/>
    </location>
</feature>
<dbReference type="VEuPathDB" id="VectorBase:GAUT013440"/>
<dbReference type="Proteomes" id="UP000078200">
    <property type="component" value="Unassembled WGS sequence"/>
</dbReference>
<evidence type="ECO:0000313" key="2">
    <source>
        <dbReference type="EnsemblMetazoa" id="GAUT013440-PA"/>
    </source>
</evidence>
<proteinExistence type="predicted"/>
<protein>
    <submittedName>
        <fullName evidence="2">Uncharacterized protein</fullName>
    </submittedName>
</protein>
<name>A0A1A9US07_GLOAU</name>
<accession>A0A1A9US07</accession>
<sequence>MCRSMSLTATTQRSQNINQASRRNSNNEIGHHNPKGNSSCTSTIFLHALDRHRHVHASKQRQVNNQHTQTTTPPSSSSYGLNMCEMAFIPQNNGSTNVVLFGESSLLSCFANVDFTSLFPDDRLFGIIFETKFAVSTDDDGAFTFPSPLATLATAAEFAAAKRRVVTTGLICGAFELAPIAVKLLLLGLEVLKVPEPQNE</sequence>
<organism evidence="2 3">
    <name type="scientific">Glossina austeni</name>
    <name type="common">Savannah tsetse fly</name>
    <dbReference type="NCBI Taxonomy" id="7395"/>
    <lineage>
        <taxon>Eukaryota</taxon>
        <taxon>Metazoa</taxon>
        <taxon>Ecdysozoa</taxon>
        <taxon>Arthropoda</taxon>
        <taxon>Hexapoda</taxon>
        <taxon>Insecta</taxon>
        <taxon>Pterygota</taxon>
        <taxon>Neoptera</taxon>
        <taxon>Endopterygota</taxon>
        <taxon>Diptera</taxon>
        <taxon>Brachycera</taxon>
        <taxon>Muscomorpha</taxon>
        <taxon>Hippoboscoidea</taxon>
        <taxon>Glossinidae</taxon>
        <taxon>Glossina</taxon>
    </lineage>
</organism>
<evidence type="ECO:0000256" key="1">
    <source>
        <dbReference type="SAM" id="MobiDB-lite"/>
    </source>
</evidence>
<dbReference type="EnsemblMetazoa" id="GAUT013440-RA">
    <property type="protein sequence ID" value="GAUT013440-PA"/>
    <property type="gene ID" value="GAUT013440"/>
</dbReference>
<keyword evidence="3" id="KW-1185">Reference proteome</keyword>
<feature type="region of interest" description="Disordered" evidence="1">
    <location>
        <begin position="55"/>
        <end position="77"/>
    </location>
</feature>
<feature type="region of interest" description="Disordered" evidence="1">
    <location>
        <begin position="1"/>
        <end position="38"/>
    </location>
</feature>
<evidence type="ECO:0000313" key="3">
    <source>
        <dbReference type="Proteomes" id="UP000078200"/>
    </source>
</evidence>